<reference evidence="1 2" key="2">
    <citation type="submission" date="2019-01" db="EMBL/GenBank/DDBJ databases">
        <title>A chromosome length genome reference of the Java medaka (oryzias javanicus).</title>
        <authorList>
            <person name="Herpin A."/>
            <person name="Takehana Y."/>
            <person name="Naruse K."/>
            <person name="Ansai S."/>
            <person name="Kawaguchi M."/>
        </authorList>
    </citation>
    <scope>NUCLEOTIDE SEQUENCE [LARGE SCALE GENOMIC DNA]</scope>
    <source>
        <strain evidence="1">RS831</strain>
        <tissue evidence="1">Whole body</tissue>
    </source>
</reference>
<reference evidence="1 2" key="1">
    <citation type="submission" date="2018-11" db="EMBL/GenBank/DDBJ databases">
        <authorList>
            <person name="Lopez-Roques C."/>
            <person name="Donnadieu C."/>
            <person name="Bouchez O."/>
            <person name="Klopp C."/>
            <person name="Cabau C."/>
            <person name="Zahm M."/>
        </authorList>
    </citation>
    <scope>NUCLEOTIDE SEQUENCE [LARGE SCALE GENOMIC DNA]</scope>
    <source>
        <strain evidence="1">RS831</strain>
        <tissue evidence="1">Whole body</tissue>
    </source>
</reference>
<dbReference type="AlphaFoldDB" id="A0A437CQD0"/>
<accession>A0A437CQD0</accession>
<gene>
    <name evidence="1" type="ORF">OJAV_G00132210</name>
</gene>
<sequence length="91" mass="9244">MSPSFASPRPLHLLLGSLAPPTALPANAPSQTRPFPAAFPRPPSCCPPSLPDRPCPFPSAALSVSTGGRQWRAASAACRADTAAPPAGSSR</sequence>
<dbReference type="Proteomes" id="UP000283210">
    <property type="component" value="Chromosome 13"/>
</dbReference>
<proteinExistence type="predicted"/>
<organism evidence="1 2">
    <name type="scientific">Oryzias javanicus</name>
    <name type="common">Javanese ricefish</name>
    <name type="synonym">Aplocheilus javanicus</name>
    <dbReference type="NCBI Taxonomy" id="123683"/>
    <lineage>
        <taxon>Eukaryota</taxon>
        <taxon>Metazoa</taxon>
        <taxon>Chordata</taxon>
        <taxon>Craniata</taxon>
        <taxon>Vertebrata</taxon>
        <taxon>Euteleostomi</taxon>
        <taxon>Actinopterygii</taxon>
        <taxon>Neopterygii</taxon>
        <taxon>Teleostei</taxon>
        <taxon>Neoteleostei</taxon>
        <taxon>Acanthomorphata</taxon>
        <taxon>Ovalentaria</taxon>
        <taxon>Atherinomorphae</taxon>
        <taxon>Beloniformes</taxon>
        <taxon>Adrianichthyidae</taxon>
        <taxon>Oryziinae</taxon>
        <taxon>Oryzias</taxon>
    </lineage>
</organism>
<name>A0A437CQD0_ORYJA</name>
<protein>
    <submittedName>
        <fullName evidence="1">Uncharacterized protein</fullName>
    </submittedName>
</protein>
<evidence type="ECO:0000313" key="1">
    <source>
        <dbReference type="EMBL" id="RVE65030.1"/>
    </source>
</evidence>
<dbReference type="EMBL" id="CM012449">
    <property type="protein sequence ID" value="RVE65030.1"/>
    <property type="molecule type" value="Genomic_DNA"/>
</dbReference>
<evidence type="ECO:0000313" key="2">
    <source>
        <dbReference type="Proteomes" id="UP000283210"/>
    </source>
</evidence>
<keyword evidence="2" id="KW-1185">Reference proteome</keyword>